<keyword evidence="1" id="KW-0472">Membrane</keyword>
<proteinExistence type="predicted"/>
<dbReference type="RefSeq" id="WP_344751525.1">
    <property type="nucleotide sequence ID" value="NZ_BAABBW010000001.1"/>
</dbReference>
<evidence type="ECO:0000256" key="1">
    <source>
        <dbReference type="SAM" id="Phobius"/>
    </source>
</evidence>
<dbReference type="EMBL" id="BAABBW010000001">
    <property type="protein sequence ID" value="GAA4168360.1"/>
    <property type="molecule type" value="Genomic_DNA"/>
</dbReference>
<gene>
    <name evidence="2" type="ORF">GCM10022287_03280</name>
</gene>
<evidence type="ECO:0000313" key="3">
    <source>
        <dbReference type="Proteomes" id="UP001501079"/>
    </source>
</evidence>
<feature type="transmembrane region" description="Helical" evidence="1">
    <location>
        <begin position="87"/>
        <end position="107"/>
    </location>
</feature>
<keyword evidence="1" id="KW-1133">Transmembrane helix</keyword>
<protein>
    <submittedName>
        <fullName evidence="2">Uncharacterized protein</fullName>
    </submittedName>
</protein>
<reference evidence="3" key="1">
    <citation type="journal article" date="2019" name="Int. J. Syst. Evol. Microbiol.">
        <title>The Global Catalogue of Microorganisms (GCM) 10K type strain sequencing project: providing services to taxonomists for standard genome sequencing and annotation.</title>
        <authorList>
            <consortium name="The Broad Institute Genomics Platform"/>
            <consortium name="The Broad Institute Genome Sequencing Center for Infectious Disease"/>
            <person name="Wu L."/>
            <person name="Ma J."/>
        </authorList>
    </citation>
    <scope>NUCLEOTIDE SEQUENCE [LARGE SCALE GENOMIC DNA]</scope>
    <source>
        <strain evidence="3">JCM 17591</strain>
    </source>
</reference>
<dbReference type="Proteomes" id="UP001501079">
    <property type="component" value="Unassembled WGS sequence"/>
</dbReference>
<keyword evidence="1" id="KW-0812">Transmembrane</keyword>
<sequence>MTDAEPHDASPGIPSPLPSIYLHPLANPRALRARLKPIVGAHLARGAARAQRLTGLAAQFFVWGFVGGIVVVIIGIVLWGADSGPALGATLGFLVLMTGVVLYYCGLGARRSAVTRLLQRMRSVDPAATRSTANALYNGGPTSLARYAREHPGVFLP</sequence>
<keyword evidence="3" id="KW-1185">Reference proteome</keyword>
<organism evidence="2 3">
    <name type="scientific">Gryllotalpicola koreensis</name>
    <dbReference type="NCBI Taxonomy" id="993086"/>
    <lineage>
        <taxon>Bacteria</taxon>
        <taxon>Bacillati</taxon>
        <taxon>Actinomycetota</taxon>
        <taxon>Actinomycetes</taxon>
        <taxon>Micrococcales</taxon>
        <taxon>Microbacteriaceae</taxon>
        <taxon>Gryllotalpicola</taxon>
    </lineage>
</organism>
<comment type="caution">
    <text evidence="2">The sequence shown here is derived from an EMBL/GenBank/DDBJ whole genome shotgun (WGS) entry which is preliminary data.</text>
</comment>
<feature type="transmembrane region" description="Helical" evidence="1">
    <location>
        <begin position="60"/>
        <end position="81"/>
    </location>
</feature>
<evidence type="ECO:0000313" key="2">
    <source>
        <dbReference type="EMBL" id="GAA4168360.1"/>
    </source>
</evidence>
<accession>A0ABP7ZQY8</accession>
<name>A0ABP7ZQY8_9MICO</name>